<protein>
    <submittedName>
        <fullName evidence="1">Uncharacterized protein</fullName>
    </submittedName>
</protein>
<evidence type="ECO:0000313" key="1">
    <source>
        <dbReference type="EMBL" id="CUN26422.1"/>
    </source>
</evidence>
<dbReference type="Proteomes" id="UP000095350">
    <property type="component" value="Unassembled WGS sequence"/>
</dbReference>
<gene>
    <name evidence="1" type="ORF">ERS852572_02993</name>
</gene>
<reference evidence="1 2" key="1">
    <citation type="submission" date="2015-09" db="EMBL/GenBank/DDBJ databases">
        <authorList>
            <consortium name="Pathogen Informatics"/>
        </authorList>
    </citation>
    <scope>NUCLEOTIDE SEQUENCE [LARGE SCALE GENOMIC DNA]</scope>
    <source>
        <strain evidence="1 2">2789STDY5834960</strain>
    </source>
</reference>
<proteinExistence type="predicted"/>
<evidence type="ECO:0000313" key="2">
    <source>
        <dbReference type="Proteomes" id="UP000095350"/>
    </source>
</evidence>
<dbReference type="AlphaFoldDB" id="A0A173VGA7"/>
<dbReference type="EMBL" id="CYXZ01000025">
    <property type="protein sequence ID" value="CUN26422.1"/>
    <property type="molecule type" value="Genomic_DNA"/>
</dbReference>
<sequence length="36" mass="4370">MLFLQQNNQVQKESPTDTTWDFFIKGETYEEEKEQS</sequence>
<name>A0A173VGA7_9FIRM</name>
<organism evidence="1 2">
    <name type="scientific">Roseburia intestinalis</name>
    <dbReference type="NCBI Taxonomy" id="166486"/>
    <lineage>
        <taxon>Bacteria</taxon>
        <taxon>Bacillati</taxon>
        <taxon>Bacillota</taxon>
        <taxon>Clostridia</taxon>
        <taxon>Lachnospirales</taxon>
        <taxon>Lachnospiraceae</taxon>
        <taxon>Roseburia</taxon>
    </lineage>
</organism>
<dbReference type="PaxDb" id="166486-ERS852572_02993"/>
<accession>A0A173VGA7</accession>